<evidence type="ECO:0000256" key="6">
    <source>
        <dbReference type="ARBA" id="ARBA00022692"/>
    </source>
</evidence>
<feature type="transmembrane region" description="Helical" evidence="12">
    <location>
        <begin position="84"/>
        <end position="102"/>
    </location>
</feature>
<feature type="compositionally biased region" description="Basic and acidic residues" evidence="11">
    <location>
        <begin position="16"/>
        <end position="31"/>
    </location>
</feature>
<accession>A0A9N8DRU5</accession>
<dbReference type="Pfam" id="PF03567">
    <property type="entry name" value="Sulfotransfer_2"/>
    <property type="match status" value="1"/>
</dbReference>
<evidence type="ECO:0000256" key="7">
    <source>
        <dbReference type="ARBA" id="ARBA00022968"/>
    </source>
</evidence>
<organism evidence="15 16">
    <name type="scientific">Seminavis robusta</name>
    <dbReference type="NCBI Taxonomy" id="568900"/>
    <lineage>
        <taxon>Eukaryota</taxon>
        <taxon>Sar</taxon>
        <taxon>Stramenopiles</taxon>
        <taxon>Ochrophyta</taxon>
        <taxon>Bacillariophyta</taxon>
        <taxon>Bacillariophyceae</taxon>
        <taxon>Bacillariophycidae</taxon>
        <taxon>Naviculales</taxon>
        <taxon>Naviculaceae</taxon>
        <taxon>Seminavis</taxon>
    </lineage>
</organism>
<keyword evidence="4" id="KW-0328">Glycosyltransferase</keyword>
<dbReference type="GO" id="GO:0016020">
    <property type="term" value="C:membrane"/>
    <property type="evidence" value="ECO:0007669"/>
    <property type="project" value="UniProtKB-SubCell"/>
</dbReference>
<feature type="region of interest" description="Disordered" evidence="11">
    <location>
        <begin position="1"/>
        <end position="53"/>
    </location>
</feature>
<reference evidence="15" key="1">
    <citation type="submission" date="2020-06" db="EMBL/GenBank/DDBJ databases">
        <authorList>
            <consortium name="Plant Systems Biology data submission"/>
        </authorList>
    </citation>
    <scope>NUCLEOTIDE SEQUENCE</scope>
    <source>
        <strain evidence="15">D6</strain>
    </source>
</reference>
<dbReference type="InterPro" id="IPR003859">
    <property type="entry name" value="Galactosyl_T"/>
</dbReference>
<dbReference type="SUPFAM" id="SSF53448">
    <property type="entry name" value="Nucleotide-diphospho-sugar transferases"/>
    <property type="match status" value="1"/>
</dbReference>
<keyword evidence="7" id="KW-0735">Signal-anchor</keyword>
<name>A0A9N8DRU5_9STRA</name>
<evidence type="ECO:0000259" key="14">
    <source>
        <dbReference type="Pfam" id="PF13733"/>
    </source>
</evidence>
<dbReference type="GO" id="GO:0005975">
    <property type="term" value="P:carbohydrate metabolic process"/>
    <property type="evidence" value="ECO:0007669"/>
    <property type="project" value="InterPro"/>
</dbReference>
<feature type="region of interest" description="Disordered" evidence="11">
    <location>
        <begin position="58"/>
        <end position="77"/>
    </location>
</feature>
<dbReference type="EMBL" id="CAICTM010000236">
    <property type="protein sequence ID" value="CAB9505606.1"/>
    <property type="molecule type" value="Genomic_DNA"/>
</dbReference>
<dbReference type="Gene3D" id="3.90.550.10">
    <property type="entry name" value="Spore Coat Polysaccharide Biosynthesis Protein SpsA, Chain A"/>
    <property type="match status" value="1"/>
</dbReference>
<comment type="pathway">
    <text evidence="2">Protein modification; protein glycosylation.</text>
</comment>
<evidence type="ECO:0000313" key="15">
    <source>
        <dbReference type="EMBL" id="CAB9505606.1"/>
    </source>
</evidence>
<dbReference type="Pfam" id="PF02709">
    <property type="entry name" value="Glyco_transf_7C"/>
    <property type="match status" value="1"/>
</dbReference>
<keyword evidence="9 12" id="KW-0472">Membrane</keyword>
<evidence type="ECO:0000256" key="5">
    <source>
        <dbReference type="ARBA" id="ARBA00022679"/>
    </source>
</evidence>
<keyword evidence="10" id="KW-0325">Glycoprotein</keyword>
<protein>
    <submittedName>
        <fullName evidence="15">Beta-1,4-galactosyltransferase 3</fullName>
    </submittedName>
</protein>
<proteinExistence type="inferred from homology"/>
<evidence type="ECO:0000256" key="3">
    <source>
        <dbReference type="ARBA" id="ARBA00005735"/>
    </source>
</evidence>
<sequence>MCLVTPPSASSPANTRTKERSNNNRNDDDKKKSKMPRKTRSRAAASSPAQLRQMHGIPVAPSSKEHKPSASPKKRSAKATKHGSVFWFFVLAGCFWTVYTLLRVLGREEFAHFQSGMEKETKFLSQYFRRTAAAALDGGGSDTAGAKLVSAAAVMVEGAVTQQQQQPQEVSYQRTLKEPSISQSAAIGPPVAFQAKAASQYKVDFSQSNPQRNHAIMIPYRDRKFHLEQFIEHMGPYLKRNFPHDSFELWIIEQDDAFLFNRAWLGNVGVTSIKYQNKLYKYQKLQQQQHSGGPITVPPPPTCIILHDVDLIPTVDGVPYTNCSRPMQLGSELAHFNNSIPYPLYTGGVGPSMLLDHWIKINGMSNDFFGWGGEDDELWHRLRLTGLLKKPVKRPTPTPAPNGKPYKGPKFWPPEIVRPPKGKGRFRPISEAQTVHHNQKEHNQWTRIGHMLELMQNNSARWKQDGLSDLRMTVTGDAMTVTHMDSIAFTNHSVPTDPSIAATTQSSTTTITRKHYPTAKRQGSVISSLSIEPAALASFAAIHHIRAIPKLTALEFIHVTQTDGGRIERAGAKAGIAWGACHYHHALEEKMGCPDKDDPEWEGRVKQRKSRAGHTPWHSPLQDFEENPYRGRPTFAVVRHPYDRLIDFFYCPWNGFKGEKTPSAADLNAFLQNAMFPPPIPAEDDGTKNKKTKAPKRPTPAAFSHLRPLSHYVFAHDEIHLYSKPFVTHMVHYENLEQEFRTLMQQYGLQNAVMLPTKTPSGSKYIKTLTPHDFFPKTLEMIHKFYAGDFDRFNYDRALPSKRAQDLEQDAVQELAQKNEQQEQEPAPVQNDAPGIDMQQVRMQQGDMMGRMNMMGIKDPAEILQGA</sequence>
<evidence type="ECO:0000256" key="4">
    <source>
        <dbReference type="ARBA" id="ARBA00022676"/>
    </source>
</evidence>
<dbReference type="Pfam" id="PF13733">
    <property type="entry name" value="Glyco_transf_7N"/>
    <property type="match status" value="1"/>
</dbReference>
<evidence type="ECO:0000259" key="13">
    <source>
        <dbReference type="Pfam" id="PF02709"/>
    </source>
</evidence>
<evidence type="ECO:0000313" key="16">
    <source>
        <dbReference type="Proteomes" id="UP001153069"/>
    </source>
</evidence>
<evidence type="ECO:0000256" key="1">
    <source>
        <dbReference type="ARBA" id="ARBA00004606"/>
    </source>
</evidence>
<evidence type="ECO:0000256" key="12">
    <source>
        <dbReference type="SAM" id="Phobius"/>
    </source>
</evidence>
<comment type="caution">
    <text evidence="15">The sequence shown here is derived from an EMBL/GenBank/DDBJ whole genome shotgun (WGS) entry which is preliminary data.</text>
</comment>
<feature type="domain" description="Galactosyltransferase N-terminal" evidence="14">
    <location>
        <begin position="207"/>
        <end position="274"/>
    </location>
</feature>
<keyword evidence="5" id="KW-0808">Transferase</keyword>
<dbReference type="Proteomes" id="UP001153069">
    <property type="component" value="Unassembled WGS sequence"/>
</dbReference>
<keyword evidence="16" id="KW-1185">Reference proteome</keyword>
<keyword evidence="6 12" id="KW-0812">Transmembrane</keyword>
<dbReference type="GO" id="GO:0008378">
    <property type="term" value="F:galactosyltransferase activity"/>
    <property type="evidence" value="ECO:0007669"/>
    <property type="project" value="TreeGrafter"/>
</dbReference>
<dbReference type="InterPro" id="IPR029044">
    <property type="entry name" value="Nucleotide-diphossugar_trans"/>
</dbReference>
<evidence type="ECO:0000256" key="11">
    <source>
        <dbReference type="SAM" id="MobiDB-lite"/>
    </source>
</evidence>
<keyword evidence="8 12" id="KW-1133">Transmembrane helix</keyword>
<evidence type="ECO:0000256" key="9">
    <source>
        <dbReference type="ARBA" id="ARBA00023136"/>
    </source>
</evidence>
<dbReference type="InterPro" id="IPR027995">
    <property type="entry name" value="Galactosyl_T_N"/>
</dbReference>
<dbReference type="AlphaFoldDB" id="A0A9N8DRU5"/>
<dbReference type="PANTHER" id="PTHR19300">
    <property type="entry name" value="BETA-1,4-GALACTOSYLTRANSFERASE"/>
    <property type="match status" value="1"/>
</dbReference>
<dbReference type="PANTHER" id="PTHR19300:SF57">
    <property type="entry name" value="BETA-1,4-N-ACETYLGALACTOSAMINYLTRANSFERASE"/>
    <property type="match status" value="1"/>
</dbReference>
<comment type="subcellular location">
    <subcellularLocation>
        <location evidence="1">Membrane</location>
        <topology evidence="1">Single-pass type II membrane protein</topology>
    </subcellularLocation>
</comment>
<evidence type="ECO:0000256" key="10">
    <source>
        <dbReference type="ARBA" id="ARBA00023180"/>
    </source>
</evidence>
<comment type="similarity">
    <text evidence="3">Belongs to the glycosyltransferase 7 family.</text>
</comment>
<evidence type="ECO:0000256" key="8">
    <source>
        <dbReference type="ARBA" id="ARBA00022989"/>
    </source>
</evidence>
<dbReference type="InterPro" id="IPR005331">
    <property type="entry name" value="Sulfotransferase"/>
</dbReference>
<feature type="domain" description="Galactosyltransferase C-terminal" evidence="13">
    <location>
        <begin position="330"/>
        <end position="387"/>
    </location>
</feature>
<dbReference type="OrthoDB" id="10038994at2759"/>
<dbReference type="InterPro" id="IPR027791">
    <property type="entry name" value="Galactosyl_T_C"/>
</dbReference>
<evidence type="ECO:0000256" key="2">
    <source>
        <dbReference type="ARBA" id="ARBA00004922"/>
    </source>
</evidence>
<dbReference type="PRINTS" id="PR02050">
    <property type="entry name" value="B14GALTRFASE"/>
</dbReference>
<feature type="compositionally biased region" description="Basic residues" evidence="11">
    <location>
        <begin position="32"/>
        <end position="41"/>
    </location>
</feature>
<dbReference type="GO" id="GO:0008146">
    <property type="term" value="F:sulfotransferase activity"/>
    <property type="evidence" value="ECO:0007669"/>
    <property type="project" value="InterPro"/>
</dbReference>
<feature type="region of interest" description="Disordered" evidence="11">
    <location>
        <begin position="392"/>
        <end position="414"/>
    </location>
</feature>
<feature type="region of interest" description="Disordered" evidence="11">
    <location>
        <begin position="679"/>
        <end position="700"/>
    </location>
</feature>
<gene>
    <name evidence="15" type="ORF">SEMRO_237_G095230.1</name>
</gene>
<dbReference type="GO" id="GO:0005794">
    <property type="term" value="C:Golgi apparatus"/>
    <property type="evidence" value="ECO:0007669"/>
    <property type="project" value="TreeGrafter"/>
</dbReference>